<accession>A0A381N882</accession>
<evidence type="ECO:0008006" key="4">
    <source>
        <dbReference type="Google" id="ProtNLM"/>
    </source>
</evidence>
<dbReference type="PROSITE" id="PS01066">
    <property type="entry name" value="UPP_SYNTHASE"/>
    <property type="match status" value="1"/>
</dbReference>
<dbReference type="GO" id="GO:0005886">
    <property type="term" value="C:plasma membrane"/>
    <property type="evidence" value="ECO:0007669"/>
    <property type="project" value="TreeGrafter"/>
</dbReference>
<proteinExistence type="inferred from homology"/>
<evidence type="ECO:0000256" key="1">
    <source>
        <dbReference type="ARBA" id="ARBA00001946"/>
    </source>
</evidence>
<dbReference type="InterPro" id="IPR018520">
    <property type="entry name" value="UPP_synth-like_CS"/>
</dbReference>
<dbReference type="NCBIfam" id="TIGR00055">
    <property type="entry name" value="uppS"/>
    <property type="match status" value="1"/>
</dbReference>
<protein>
    <recommendedName>
        <fullName evidence="4">Di-trans,poly-cis-decaprenylcistransferase</fullName>
    </recommendedName>
</protein>
<evidence type="ECO:0000313" key="3">
    <source>
        <dbReference type="EMBL" id="SUZ50836.1"/>
    </source>
</evidence>
<gene>
    <name evidence="3" type="ORF">METZ01_LOCUS3690</name>
</gene>
<dbReference type="Gene3D" id="3.40.1180.10">
    <property type="entry name" value="Decaprenyl diphosphate synthase-like"/>
    <property type="match status" value="1"/>
</dbReference>
<comment type="cofactor">
    <cofactor evidence="1">
        <name>Mg(2+)</name>
        <dbReference type="ChEBI" id="CHEBI:18420"/>
    </cofactor>
</comment>
<dbReference type="CDD" id="cd00475">
    <property type="entry name" value="Cis_IPPS"/>
    <property type="match status" value="1"/>
</dbReference>
<dbReference type="FunFam" id="3.40.1180.10:FF:000001">
    <property type="entry name" value="(2E,6E)-farnesyl-diphosphate-specific ditrans,polycis-undecaprenyl-diphosphate synthase"/>
    <property type="match status" value="1"/>
</dbReference>
<dbReference type="AlphaFoldDB" id="A0A381N882"/>
<dbReference type="SUPFAM" id="SSF64005">
    <property type="entry name" value="Undecaprenyl diphosphate synthase"/>
    <property type="match status" value="1"/>
</dbReference>
<dbReference type="GO" id="GO:0000287">
    <property type="term" value="F:magnesium ion binding"/>
    <property type="evidence" value="ECO:0007669"/>
    <property type="project" value="TreeGrafter"/>
</dbReference>
<dbReference type="GO" id="GO:0033850">
    <property type="term" value="F:Z-farnesyl diphosphate synthase activity"/>
    <property type="evidence" value="ECO:0007669"/>
    <property type="project" value="TreeGrafter"/>
</dbReference>
<dbReference type="InterPro" id="IPR001441">
    <property type="entry name" value="UPP_synth-like"/>
</dbReference>
<dbReference type="GO" id="GO:0030145">
    <property type="term" value="F:manganese ion binding"/>
    <property type="evidence" value="ECO:0007669"/>
    <property type="project" value="TreeGrafter"/>
</dbReference>
<keyword evidence="2" id="KW-0808">Transferase</keyword>
<organism evidence="3">
    <name type="scientific">marine metagenome</name>
    <dbReference type="NCBI Taxonomy" id="408172"/>
    <lineage>
        <taxon>unclassified sequences</taxon>
        <taxon>metagenomes</taxon>
        <taxon>ecological metagenomes</taxon>
    </lineage>
</organism>
<name>A0A381N882_9ZZZZ</name>
<feature type="non-terminal residue" evidence="3">
    <location>
        <position position="1"/>
    </location>
</feature>
<dbReference type="Pfam" id="PF01255">
    <property type="entry name" value="Prenyltransf"/>
    <property type="match status" value="1"/>
</dbReference>
<dbReference type="GO" id="GO:0008834">
    <property type="term" value="F:ditrans,polycis-undecaprenyl-diphosphate synthase [(2E,6E)-farnesyl-diphosphate specific] activity"/>
    <property type="evidence" value="ECO:0007669"/>
    <property type="project" value="TreeGrafter"/>
</dbReference>
<sequence length="240" mass="28068">VLPVDLDPSRIPRHIACVMDGNGRWAKQQGLSRTEGHKAGERALFDVLEGADEIGIDWFTVYAFSTENWRRPKEEVKFLINFNEQILLERRDELNERNVRIRFSGRRDWRVPKRLIRRMDESLELTQDNTGLTFTIAFNYGGRAELVDAVRRIVDSGTPAEKVTEKVIARNLYDPEMPDPDLMIRTSGEYRISNFLLWELAYSELVFSEVLWPDFRREHLYAAIKEYQDRDRRFGGVGGE</sequence>
<dbReference type="GO" id="GO:0016094">
    <property type="term" value="P:polyprenol biosynthetic process"/>
    <property type="evidence" value="ECO:0007669"/>
    <property type="project" value="TreeGrafter"/>
</dbReference>
<dbReference type="HAMAP" id="MF_01139">
    <property type="entry name" value="ISPT"/>
    <property type="match status" value="1"/>
</dbReference>
<dbReference type="PANTHER" id="PTHR10291">
    <property type="entry name" value="DEHYDRODOLICHYL DIPHOSPHATE SYNTHASE FAMILY MEMBER"/>
    <property type="match status" value="1"/>
</dbReference>
<dbReference type="GO" id="GO:0005829">
    <property type="term" value="C:cytosol"/>
    <property type="evidence" value="ECO:0007669"/>
    <property type="project" value="TreeGrafter"/>
</dbReference>
<dbReference type="InterPro" id="IPR036424">
    <property type="entry name" value="UPP_synth-like_sf"/>
</dbReference>
<reference evidence="3" key="1">
    <citation type="submission" date="2018-05" db="EMBL/GenBank/DDBJ databases">
        <authorList>
            <person name="Lanie J.A."/>
            <person name="Ng W.-L."/>
            <person name="Kazmierczak K.M."/>
            <person name="Andrzejewski T.M."/>
            <person name="Davidsen T.M."/>
            <person name="Wayne K.J."/>
            <person name="Tettelin H."/>
            <person name="Glass J.I."/>
            <person name="Rusch D."/>
            <person name="Podicherti R."/>
            <person name="Tsui H.-C.T."/>
            <person name="Winkler M.E."/>
        </authorList>
    </citation>
    <scope>NUCLEOTIDE SEQUENCE</scope>
</reference>
<dbReference type="EMBL" id="UINC01000191">
    <property type="protein sequence ID" value="SUZ50836.1"/>
    <property type="molecule type" value="Genomic_DNA"/>
</dbReference>
<evidence type="ECO:0000256" key="2">
    <source>
        <dbReference type="ARBA" id="ARBA00022679"/>
    </source>
</evidence>
<dbReference type="PANTHER" id="PTHR10291:SF0">
    <property type="entry name" value="DEHYDRODOLICHYL DIPHOSPHATE SYNTHASE 2"/>
    <property type="match status" value="1"/>
</dbReference>